<dbReference type="PaxDb" id="2903-EOD15899"/>
<proteinExistence type="predicted"/>
<organism evidence="1 2">
    <name type="scientific">Emiliania huxleyi (strain CCMP1516)</name>
    <dbReference type="NCBI Taxonomy" id="280463"/>
    <lineage>
        <taxon>Eukaryota</taxon>
        <taxon>Haptista</taxon>
        <taxon>Haptophyta</taxon>
        <taxon>Prymnesiophyceae</taxon>
        <taxon>Isochrysidales</taxon>
        <taxon>Noelaerhabdaceae</taxon>
        <taxon>Emiliania</taxon>
    </lineage>
</organism>
<dbReference type="HOGENOM" id="CLU_280560_0_0_1"/>
<dbReference type="AlphaFoldDB" id="A0A0D3IXB4"/>
<dbReference type="GeneID" id="17262060"/>
<sequence length="1120" mass="117584">MAQQQAPPAAQAPIVVVVDEVQITSDAMLVLVPGAQHVKDHTPCLSWTTVYDNAGAVTSYTLGQSDAKGAFLPRCRFGTHQQTSAILDGNHILNVLFNGAFWSRLLTALDAANFFATSMGKIGVLHQRLADLAMANPGVWMITHPDIFLGWNPISMASTNSTNHPVLVGEPTVALAGRGGGRFRMKTGCEKSAWSYMMEGLDPSGANQLAYATSEYGGDWAEEEAVGPPSHNEGDCATLKAGSWAPARRDQGTYQLTVSFASPVRVAEVAVREHANPREAAGFLQRVEAWTQAEAGRGGWAVAWEGDDDTACGFDKVISLLAPTALTSRIRLTSRTDSAAWEYVDAVRVVGCAGEALGACDCASDGVSGGVRTSRLGCAVHDGNGARFCYVVDPSSCGSDASSTLFRGAGPCDLEVTQYAAEAYATSEYGGDWAEEEAVGPPSHNEGDCATLKAGSWAPARRDQGTYQLTVSFASPVRVAEVAVREHANPREAAGFLQRVEAWTQAEAGRGGWAVAWEGDDDTACGFDKVISLLAPTALTSRIRLTSRTDSAAWEYVDAVRVVGCAGEALGACDCASDGVSGGVRTSRLGCAVHHGNGVRFCYVVDPSSCGSDASSTLFRGAGPCDLEVTQYAAEAYATSEYGGDWAEEEAVGPPSHNEGDCATLKAGSWAPARRDQGTYQLTVSFASPVRVAEVAVREHANPREAAGFLQRVEAWTQAEAGRGGWAVAWEGDDDTACGFDKVISLLAPTALTSRIRLTSRTDSAAWEYVDAVRVVGCAGEALGACDCASDGVSGGVRTSRLGCAVHDGNGARFCYVVDPSSCGSDASSTLFRGAGPCDLEVTQYAAEAYATSEYGGDWAEEEAVGPPSHNEGDCATLKAGSWAPARRDQGTYQLTVSFASPVRVAEVAVREHANPREAAGFLQRVEAWTQAEAGRGGWAVAWEGDDDTACGFDKVISLLAPTALTSRIRLTSRTDSAAWEYVDAVRVVGCAGEALGACDCASDGVSGGVRTSRLGCAVHDGNRERFCYVVDPSSCGSDASSTLFRGAGPCDLEVTQYAAEAYATSEYGGDWAEEEAVGPPSHNEGDCATLKAGSWAPARRDQGTYQLTVSFASPVRVAE</sequence>
<reference evidence="2" key="1">
    <citation type="journal article" date="2013" name="Nature">
        <title>Pan genome of the phytoplankton Emiliania underpins its global distribution.</title>
        <authorList>
            <person name="Read B.A."/>
            <person name="Kegel J."/>
            <person name="Klute M.J."/>
            <person name="Kuo A."/>
            <person name="Lefebvre S.C."/>
            <person name="Maumus F."/>
            <person name="Mayer C."/>
            <person name="Miller J."/>
            <person name="Monier A."/>
            <person name="Salamov A."/>
            <person name="Young J."/>
            <person name="Aguilar M."/>
            <person name="Claverie J.M."/>
            <person name="Frickenhaus S."/>
            <person name="Gonzalez K."/>
            <person name="Herman E.K."/>
            <person name="Lin Y.C."/>
            <person name="Napier J."/>
            <person name="Ogata H."/>
            <person name="Sarno A.F."/>
            <person name="Shmutz J."/>
            <person name="Schroeder D."/>
            <person name="de Vargas C."/>
            <person name="Verret F."/>
            <person name="von Dassow P."/>
            <person name="Valentin K."/>
            <person name="Van de Peer Y."/>
            <person name="Wheeler G."/>
            <person name="Dacks J.B."/>
            <person name="Delwiche C.F."/>
            <person name="Dyhrman S.T."/>
            <person name="Glockner G."/>
            <person name="John U."/>
            <person name="Richards T."/>
            <person name="Worden A.Z."/>
            <person name="Zhang X."/>
            <person name="Grigoriev I.V."/>
            <person name="Allen A.E."/>
            <person name="Bidle K."/>
            <person name="Borodovsky M."/>
            <person name="Bowler C."/>
            <person name="Brownlee C."/>
            <person name="Cock J.M."/>
            <person name="Elias M."/>
            <person name="Gladyshev V.N."/>
            <person name="Groth M."/>
            <person name="Guda C."/>
            <person name="Hadaegh A."/>
            <person name="Iglesias-Rodriguez M.D."/>
            <person name="Jenkins J."/>
            <person name="Jones B.M."/>
            <person name="Lawson T."/>
            <person name="Leese F."/>
            <person name="Lindquist E."/>
            <person name="Lobanov A."/>
            <person name="Lomsadze A."/>
            <person name="Malik S.B."/>
            <person name="Marsh M.E."/>
            <person name="Mackinder L."/>
            <person name="Mock T."/>
            <person name="Mueller-Roeber B."/>
            <person name="Pagarete A."/>
            <person name="Parker M."/>
            <person name="Probert I."/>
            <person name="Quesneville H."/>
            <person name="Raines C."/>
            <person name="Rensing S.A."/>
            <person name="Riano-Pachon D.M."/>
            <person name="Richier S."/>
            <person name="Rokitta S."/>
            <person name="Shiraiwa Y."/>
            <person name="Soanes D.M."/>
            <person name="van der Giezen M."/>
            <person name="Wahlund T.M."/>
            <person name="Williams B."/>
            <person name="Wilson W."/>
            <person name="Wolfe G."/>
            <person name="Wurch L.L."/>
        </authorList>
    </citation>
    <scope>NUCLEOTIDE SEQUENCE</scope>
</reference>
<accession>A0A0D3IXB4</accession>
<keyword evidence="2" id="KW-1185">Reference proteome</keyword>
<protein>
    <recommendedName>
        <fullName evidence="3">F5/8 type C domain-containing protein</fullName>
    </recommendedName>
</protein>
<evidence type="ECO:0000313" key="2">
    <source>
        <dbReference type="Proteomes" id="UP000013827"/>
    </source>
</evidence>
<evidence type="ECO:0008006" key="3">
    <source>
        <dbReference type="Google" id="ProtNLM"/>
    </source>
</evidence>
<dbReference type="Proteomes" id="UP000013827">
    <property type="component" value="Unassembled WGS sequence"/>
</dbReference>
<reference evidence="1" key="2">
    <citation type="submission" date="2024-10" db="UniProtKB">
        <authorList>
            <consortium name="EnsemblProtists"/>
        </authorList>
    </citation>
    <scope>IDENTIFICATION</scope>
</reference>
<name>A0A0D3IXB4_EMIH1</name>
<dbReference type="RefSeq" id="XP_005768328.1">
    <property type="nucleotide sequence ID" value="XM_005768271.1"/>
</dbReference>
<dbReference type="KEGG" id="ehx:EMIHUDRAFT_245421"/>
<evidence type="ECO:0000313" key="1">
    <source>
        <dbReference type="EnsemblProtists" id="EOD15899"/>
    </source>
</evidence>
<dbReference type="EnsemblProtists" id="EOD15899">
    <property type="protein sequence ID" value="EOD15899"/>
    <property type="gene ID" value="EMIHUDRAFT_245421"/>
</dbReference>